<evidence type="ECO:0000256" key="9">
    <source>
        <dbReference type="HAMAP-Rule" id="MF_01821"/>
    </source>
</evidence>
<feature type="domain" description="Helicase C-terminal" evidence="12">
    <location>
        <begin position="502"/>
        <end position="651"/>
    </location>
</feature>
<dbReference type="AlphaFoldDB" id="A0A1H6RBF6"/>
<keyword evidence="4 9" id="KW-0067">ATP-binding</keyword>
<keyword evidence="8 9" id="KW-0804">Transcription</keyword>
<evidence type="ECO:0000256" key="8">
    <source>
        <dbReference type="ARBA" id="ARBA00023163"/>
    </source>
</evidence>
<feature type="short sequence motif" description="DEAH box" evidence="9">
    <location>
        <begin position="282"/>
        <end position="285"/>
    </location>
</feature>
<dbReference type="CDD" id="cd18793">
    <property type="entry name" value="SF2_C_SNF"/>
    <property type="match status" value="1"/>
</dbReference>
<dbReference type="EC" id="3.6.4.-" evidence="9"/>
<evidence type="ECO:0000259" key="12">
    <source>
        <dbReference type="PROSITE" id="PS51194"/>
    </source>
</evidence>
<dbReference type="HAMAP" id="MF_01821">
    <property type="entry name" value="Helicase_RapA"/>
    <property type="match status" value="1"/>
</dbReference>
<keyword evidence="10" id="KW-0175">Coiled coil</keyword>
<evidence type="ECO:0000259" key="11">
    <source>
        <dbReference type="PROSITE" id="PS51192"/>
    </source>
</evidence>
<dbReference type="InterPro" id="IPR001650">
    <property type="entry name" value="Helicase_C-like"/>
</dbReference>
<dbReference type="Pfam" id="PF18337">
    <property type="entry name" value="Tudor_RapA"/>
    <property type="match status" value="1"/>
</dbReference>
<dbReference type="EMBL" id="FNYH01000003">
    <property type="protein sequence ID" value="SEI50574.1"/>
    <property type="molecule type" value="Genomic_DNA"/>
</dbReference>
<dbReference type="PROSITE" id="PS51194">
    <property type="entry name" value="HELICASE_CTER"/>
    <property type="match status" value="1"/>
</dbReference>
<dbReference type="SMART" id="SM00487">
    <property type="entry name" value="DEXDc"/>
    <property type="match status" value="1"/>
</dbReference>
<dbReference type="SMART" id="SM00490">
    <property type="entry name" value="HELICc"/>
    <property type="match status" value="1"/>
</dbReference>
<dbReference type="STRING" id="64971.SAMN05421831_10369"/>
<evidence type="ECO:0000256" key="3">
    <source>
        <dbReference type="ARBA" id="ARBA00022806"/>
    </source>
</evidence>
<dbReference type="Gene3D" id="2.30.30.930">
    <property type="match status" value="1"/>
</dbReference>
<dbReference type="GO" id="GO:0006355">
    <property type="term" value="P:regulation of DNA-templated transcription"/>
    <property type="evidence" value="ECO:0007669"/>
    <property type="project" value="UniProtKB-UniRule"/>
</dbReference>
<dbReference type="GO" id="GO:0005524">
    <property type="term" value="F:ATP binding"/>
    <property type="evidence" value="ECO:0007669"/>
    <property type="project" value="UniProtKB-UniRule"/>
</dbReference>
<dbReference type="Gene3D" id="3.40.50.300">
    <property type="entry name" value="P-loop containing nucleotide triphosphate hydrolases"/>
    <property type="match status" value="1"/>
</dbReference>
<evidence type="ECO:0000256" key="5">
    <source>
        <dbReference type="ARBA" id="ARBA00023015"/>
    </source>
</evidence>
<keyword evidence="6 9" id="KW-0238">DNA-binding</keyword>
<dbReference type="CDD" id="cd18011">
    <property type="entry name" value="DEXDc_RapA"/>
    <property type="match status" value="1"/>
</dbReference>
<dbReference type="InterPro" id="IPR022737">
    <property type="entry name" value="RapA_C"/>
</dbReference>
<proteinExistence type="inferred from homology"/>
<dbReference type="Pfam" id="PF12137">
    <property type="entry name" value="RapA_C"/>
    <property type="match status" value="1"/>
</dbReference>
<evidence type="ECO:0000256" key="7">
    <source>
        <dbReference type="ARBA" id="ARBA00023159"/>
    </source>
</evidence>
<dbReference type="PROSITE" id="PS51192">
    <property type="entry name" value="HELICASE_ATP_BIND_1"/>
    <property type="match status" value="1"/>
</dbReference>
<dbReference type="PANTHER" id="PTHR45766:SF6">
    <property type="entry name" value="SWI_SNF-RELATED MATRIX-ASSOCIATED ACTIN-DEPENDENT REGULATOR OF CHROMATIN SUBFAMILY A-LIKE PROTEIN 1"/>
    <property type="match status" value="1"/>
</dbReference>
<evidence type="ECO:0000256" key="6">
    <source>
        <dbReference type="ARBA" id="ARBA00023125"/>
    </source>
</evidence>
<keyword evidence="3 9" id="KW-0347">Helicase</keyword>
<organism evidence="13 14">
    <name type="scientific">Allopseudospirillum japonicum</name>
    <dbReference type="NCBI Taxonomy" id="64971"/>
    <lineage>
        <taxon>Bacteria</taxon>
        <taxon>Pseudomonadati</taxon>
        <taxon>Pseudomonadota</taxon>
        <taxon>Gammaproteobacteria</taxon>
        <taxon>Oceanospirillales</taxon>
        <taxon>Oceanospirillaceae</taxon>
        <taxon>Allopseudospirillum</taxon>
    </lineage>
</organism>
<feature type="domain" description="Helicase ATP-binding" evidence="11">
    <location>
        <begin position="164"/>
        <end position="336"/>
    </location>
</feature>
<accession>A0A1H6RBF6</accession>
<dbReference type="Gene3D" id="2.30.30.140">
    <property type="match status" value="1"/>
</dbReference>
<dbReference type="Gene3D" id="6.10.140.1500">
    <property type="match status" value="1"/>
</dbReference>
<dbReference type="InterPro" id="IPR057342">
    <property type="entry name" value="DEXDc_RapA"/>
</dbReference>
<comment type="function">
    <text evidence="9">Transcription regulator that activates transcription by stimulating RNA polymerase (RNAP) recycling in case of stress conditions such as supercoiled DNA or high salt concentrations. Probably acts by releasing the RNAP, when it is trapped or immobilized on tightly supercoiled DNA. Does not activate transcription on linear DNA. Probably not involved in DNA repair.</text>
</comment>
<keyword evidence="1 9" id="KW-0547">Nucleotide-binding</keyword>
<keyword evidence="14" id="KW-1185">Reference proteome</keyword>
<dbReference type="Pfam" id="PF18339">
    <property type="entry name" value="Tudor_1_RapA"/>
    <property type="match status" value="1"/>
</dbReference>
<dbReference type="InterPro" id="IPR040765">
    <property type="entry name" value="Tudor_1_RapA"/>
</dbReference>
<dbReference type="GO" id="GO:0004386">
    <property type="term" value="F:helicase activity"/>
    <property type="evidence" value="ECO:0007669"/>
    <property type="project" value="UniProtKB-UniRule"/>
</dbReference>
<dbReference type="Proteomes" id="UP000242999">
    <property type="component" value="Unassembled WGS sequence"/>
</dbReference>
<dbReference type="GO" id="GO:0016817">
    <property type="term" value="F:hydrolase activity, acting on acid anhydrides"/>
    <property type="evidence" value="ECO:0007669"/>
    <property type="project" value="InterPro"/>
</dbReference>
<dbReference type="InterPro" id="IPR038718">
    <property type="entry name" value="SNF2-like_sf"/>
</dbReference>
<dbReference type="Pfam" id="PF00176">
    <property type="entry name" value="SNF2-rel_dom"/>
    <property type="match status" value="1"/>
</dbReference>
<dbReference type="InterPro" id="IPR000330">
    <property type="entry name" value="SNF2_N"/>
</dbReference>
<dbReference type="Pfam" id="PF00271">
    <property type="entry name" value="Helicase_C"/>
    <property type="match status" value="1"/>
</dbReference>
<dbReference type="GO" id="GO:0003677">
    <property type="term" value="F:DNA binding"/>
    <property type="evidence" value="ECO:0007669"/>
    <property type="project" value="UniProtKB-KW"/>
</dbReference>
<dbReference type="InterPro" id="IPR023949">
    <property type="entry name" value="Helicase_RapA"/>
</dbReference>
<dbReference type="SUPFAM" id="SSF52540">
    <property type="entry name" value="P-loop containing nucleoside triphosphate hydrolases"/>
    <property type="match status" value="2"/>
</dbReference>
<dbReference type="InterPro" id="IPR049730">
    <property type="entry name" value="SNF2/RAD54-like_C"/>
</dbReference>
<evidence type="ECO:0000256" key="10">
    <source>
        <dbReference type="SAM" id="Coils"/>
    </source>
</evidence>
<evidence type="ECO:0000256" key="1">
    <source>
        <dbReference type="ARBA" id="ARBA00022741"/>
    </source>
</evidence>
<comment type="similarity">
    <text evidence="9">Belongs to the SNF2/RAD54 helicase family. RapA subfamily.</text>
</comment>
<dbReference type="InterPro" id="IPR014001">
    <property type="entry name" value="Helicase_ATP-bd"/>
</dbReference>
<protein>
    <recommendedName>
        <fullName evidence="9">RNA polymerase-associated protein RapA</fullName>
        <ecNumber evidence="9">3.6.4.-</ecNumber>
    </recommendedName>
    <alternativeName>
        <fullName evidence="9">ATP-dependent helicase HepA</fullName>
    </alternativeName>
</protein>
<keyword evidence="5 9" id="KW-0805">Transcription regulation</keyword>
<dbReference type="NCBIfam" id="NF003426">
    <property type="entry name" value="PRK04914.1"/>
    <property type="match status" value="1"/>
</dbReference>
<gene>
    <name evidence="9" type="primary">rapA</name>
    <name evidence="13" type="ORF">SAMN05421831_10369</name>
</gene>
<evidence type="ECO:0000313" key="13">
    <source>
        <dbReference type="EMBL" id="SEI50574.1"/>
    </source>
</evidence>
<dbReference type="RefSeq" id="WP_093308730.1">
    <property type="nucleotide sequence ID" value="NZ_FNYH01000003.1"/>
</dbReference>
<evidence type="ECO:0000313" key="14">
    <source>
        <dbReference type="Proteomes" id="UP000242999"/>
    </source>
</evidence>
<dbReference type="Gene3D" id="3.30.360.80">
    <property type="match status" value="1"/>
</dbReference>
<keyword evidence="2 9" id="KW-0378">Hydrolase</keyword>
<feature type="binding site" evidence="9">
    <location>
        <begin position="177"/>
        <end position="184"/>
    </location>
    <ligand>
        <name>ATP</name>
        <dbReference type="ChEBI" id="CHEBI:30616"/>
    </ligand>
</feature>
<comment type="subunit">
    <text evidence="9">Interacts with the RNAP. Has a higher affinity for the core RNAP than for the holoenzyme. Its ATPase activity is stimulated by binding to RNAP.</text>
</comment>
<dbReference type="InterPro" id="IPR040766">
    <property type="entry name" value="Tudor_2_RapA"/>
</dbReference>
<evidence type="ECO:0000256" key="2">
    <source>
        <dbReference type="ARBA" id="ARBA00022801"/>
    </source>
</evidence>
<reference evidence="14" key="1">
    <citation type="submission" date="2016-10" db="EMBL/GenBank/DDBJ databases">
        <authorList>
            <person name="Varghese N."/>
            <person name="Submissions S."/>
        </authorList>
    </citation>
    <scope>NUCLEOTIDE SEQUENCE [LARGE SCALE GENOMIC DNA]</scope>
    <source>
        <strain evidence="14">DSM 7165</strain>
    </source>
</reference>
<dbReference type="Gene3D" id="3.40.50.10810">
    <property type="entry name" value="Tandem AAA-ATPase domain"/>
    <property type="match status" value="1"/>
</dbReference>
<dbReference type="OrthoDB" id="9814088at2"/>
<name>A0A1H6RBF6_9GAMM</name>
<sequence>MSSVFAPGQRWISDAEQDLGLGLVLAADLRSVTLFFPAADETRCYSTQHAPLTRLLFAEGDVIESHAGWRLQVDDLKEIDGHVIYIGETEDGDWRELPEAQLSHRLRLQQAKDRLLTGQVDRNSWFNLRYLTLSQQERLHQSPVRGLRAPRVDLIAHQMYIAHEVGKRFAPRVLLADEVGLGKTIEAGLILQQQRIQGRCQRALILVPEPLLHQWLVELMRRFNLHFSLLDDAHCEALEEEDPSLNPFEQSQLVICALDWLIDDPERLQQAESATWDMLIVDEAHHLRWTPDYASPEYLGVQSLAEHSRGVLLLTATPEQLGIESHFARLRLLDPARYTDLERFRAEEADYQSIAQAVRALLEGQNLSAQDQALLQAKIHSDDSQELLATLCHPETSAEQKQSARTQLIEHLLDRYGTGRVLFRNRRAHVQGFAGRTLLTYPQSMPSAYQEVLHQLAQDETAQELVDDACKASWPLNAAYPERLYSLLQAEEAEPWWQFDPRLNWLLDFLLQEQDEKVLVICAHAQTAIDLTEALRILGGLYVPVFHEGMSIIERDSAAAWFADDEGAPALICSEIGSEGRNFQFARHLVLFDLPLHPDQLEQRIGRLDRIGQKHQIQVHIPYLQASWQHALLTWYDQGLACIRQPSAAAATLWHRYFATFCQRQERAQALDVFLQEVAQAREHLTEELDQGRNTLLELSSNRSHLAQPLLAALAAEDKDPELREYLELAFDVFGVDSDDLDEHSLHVRPGKEMQADAFANIRHDEEGFSLTLSRQQALAREDLQFVTWEHPLIENFMERTSSTQMGNSAVATLKNPKIPAGTLLVELIYRVACSAPKALNIENFLPPTGIRLLLDTQGRNLAASVSFKGLSRQLEWVKKSVAREVVKMRAPILRELIEQGDKLAQAEMPTLVEKAQTQMHQQLEQEIARLHALQQINTCIREEEVQVLKIRQQALAEALNQTQVHLDAIRVIVAA</sequence>
<evidence type="ECO:0000256" key="4">
    <source>
        <dbReference type="ARBA" id="ARBA00022840"/>
    </source>
</evidence>
<feature type="coiled-coil region" evidence="10">
    <location>
        <begin position="675"/>
        <end position="702"/>
    </location>
</feature>
<keyword evidence="7 9" id="KW-0010">Activator</keyword>
<dbReference type="PANTHER" id="PTHR45766">
    <property type="entry name" value="DNA ANNEALING HELICASE AND ENDONUCLEASE ZRANB3 FAMILY MEMBER"/>
    <property type="match status" value="1"/>
</dbReference>
<dbReference type="InterPro" id="IPR027417">
    <property type="entry name" value="P-loop_NTPase"/>
</dbReference>